<evidence type="ECO:0000313" key="1">
    <source>
        <dbReference type="EMBL" id="RTQ49772.1"/>
    </source>
</evidence>
<organism evidence="1 2">
    <name type="scientific">Hymenobacter gummosus</name>
    <dbReference type="NCBI Taxonomy" id="1776032"/>
    <lineage>
        <taxon>Bacteria</taxon>
        <taxon>Pseudomonadati</taxon>
        <taxon>Bacteroidota</taxon>
        <taxon>Cytophagia</taxon>
        <taxon>Cytophagales</taxon>
        <taxon>Hymenobacteraceae</taxon>
        <taxon>Hymenobacter</taxon>
    </lineage>
</organism>
<reference evidence="1 2" key="1">
    <citation type="submission" date="2018-12" db="EMBL/GenBank/DDBJ databases">
        <title>Hymenobacter gummosus sp. nov., isolated from a spring.</title>
        <authorList>
            <person name="Nie L."/>
        </authorList>
    </citation>
    <scope>NUCLEOTIDE SEQUENCE [LARGE SCALE GENOMIC DNA]</scope>
    <source>
        <strain evidence="1 2">KCTC 52166</strain>
    </source>
</reference>
<accession>A0A3S0INN4</accession>
<dbReference type="EMBL" id="RXOF01000006">
    <property type="protein sequence ID" value="RTQ49772.1"/>
    <property type="molecule type" value="Genomic_DNA"/>
</dbReference>
<gene>
    <name evidence="1" type="ORF">EJV47_13265</name>
</gene>
<proteinExistence type="predicted"/>
<dbReference type="Proteomes" id="UP000282184">
    <property type="component" value="Unassembled WGS sequence"/>
</dbReference>
<name>A0A3S0INN4_9BACT</name>
<keyword evidence="2" id="KW-1185">Reference proteome</keyword>
<dbReference type="RefSeq" id="WP_126693631.1">
    <property type="nucleotide sequence ID" value="NZ_RXOF01000006.1"/>
</dbReference>
<comment type="caution">
    <text evidence="1">The sequence shown here is derived from an EMBL/GenBank/DDBJ whole genome shotgun (WGS) entry which is preliminary data.</text>
</comment>
<evidence type="ECO:0000313" key="2">
    <source>
        <dbReference type="Proteomes" id="UP000282184"/>
    </source>
</evidence>
<evidence type="ECO:0008006" key="3">
    <source>
        <dbReference type="Google" id="ProtNLM"/>
    </source>
</evidence>
<sequence length="188" mass="21328">MSLSSFFARLLGRPAPAPAPVSAAAHRWPAFTFELPADWDVVPANKFVTKFKARYNGPAFAFITVGAQRCLLPTDPVPMPYTDAWHAYDTIGEARFRAEFEQMPEARTRILSVRKTTFAGRPALYIDYELTPYERPEGAVRLRFYKILHEQLWFGIGRSTLVSDPHQQLTEMAAIVRTFRFTGGWAEA</sequence>
<protein>
    <recommendedName>
        <fullName evidence="3">DUF1795 domain-containing protein</fullName>
    </recommendedName>
</protein>
<dbReference type="AlphaFoldDB" id="A0A3S0INN4"/>